<dbReference type="EMBL" id="SIXI01000005">
    <property type="protein sequence ID" value="TBO29187.1"/>
    <property type="molecule type" value="Genomic_DNA"/>
</dbReference>
<name>A0A4Q9H030_9BURK</name>
<organism evidence="3 4">
    <name type="scientific">Aquabacterium lacunae</name>
    <dbReference type="NCBI Taxonomy" id="2528630"/>
    <lineage>
        <taxon>Bacteria</taxon>
        <taxon>Pseudomonadati</taxon>
        <taxon>Pseudomonadota</taxon>
        <taxon>Betaproteobacteria</taxon>
        <taxon>Burkholderiales</taxon>
        <taxon>Aquabacterium</taxon>
    </lineage>
</organism>
<evidence type="ECO:0000313" key="4">
    <source>
        <dbReference type="Proteomes" id="UP000292120"/>
    </source>
</evidence>
<keyword evidence="4" id="KW-1185">Reference proteome</keyword>
<feature type="region of interest" description="Disordered" evidence="1">
    <location>
        <begin position="1"/>
        <end position="28"/>
    </location>
</feature>
<accession>A0A4Q9H030</accession>
<evidence type="ECO:0000313" key="3">
    <source>
        <dbReference type="EMBL" id="TBO29187.1"/>
    </source>
</evidence>
<evidence type="ECO:0000259" key="2">
    <source>
        <dbReference type="Pfam" id="PF07589"/>
    </source>
</evidence>
<dbReference type="Proteomes" id="UP000292120">
    <property type="component" value="Unassembled WGS sequence"/>
</dbReference>
<dbReference type="OrthoDB" id="8703032at2"/>
<dbReference type="Pfam" id="PF07589">
    <property type="entry name" value="PEP-CTERM"/>
    <property type="match status" value="1"/>
</dbReference>
<sequence length="408" mass="41837">MQCRPAEPPSSVSSGNRKDQPASKPHHGAVFFRPDLGGGCAAWPACVFRACPVPSWVGHGQQGQGNPFALRTTSRQNDQPVTATHCGRLAHSNQQEDLMTHFVLKKTLAAVAVVLAAMPLAHAAPNAVFAGGAGVLSFSNCDASFCYDGSDPSTAGGLISALNAGQVNIRGVGGALVTQGALDPADILTRYAASAAAQVTGATLSDAGEVLSVQSAGGVELFAARNSTLTGGSAKVTNLRFDLTNKTIYANLDGLRSAVGTRPAASFTLVGQALWTFDRISGPTVLPPAALGAADSVAAMTAAGFTVTKRFDGVDPHVQYTANNTISGLKVTPEGFDFFKNSLGLTNAGISALTAVTDYGVVNATLNFRTPPLFTPSPVPEPTTMSLSLLGLIGFAAAARRRSQVQAA</sequence>
<dbReference type="NCBIfam" id="TIGR02595">
    <property type="entry name" value="PEP_CTERM"/>
    <property type="match status" value="1"/>
</dbReference>
<evidence type="ECO:0000256" key="1">
    <source>
        <dbReference type="SAM" id="MobiDB-lite"/>
    </source>
</evidence>
<reference evidence="3 4" key="1">
    <citation type="submission" date="2019-02" db="EMBL/GenBank/DDBJ databases">
        <title>Aquabacterium sp. strain KMB7.</title>
        <authorList>
            <person name="Chen W.-M."/>
        </authorList>
    </citation>
    <scope>NUCLEOTIDE SEQUENCE [LARGE SCALE GENOMIC DNA]</scope>
    <source>
        <strain evidence="3 4">KMB7</strain>
    </source>
</reference>
<protein>
    <submittedName>
        <fullName evidence="3">PEP-CTERM sorting domain-containing protein</fullName>
    </submittedName>
</protein>
<proteinExistence type="predicted"/>
<comment type="caution">
    <text evidence="3">The sequence shown here is derived from an EMBL/GenBank/DDBJ whole genome shotgun (WGS) entry which is preliminary data.</text>
</comment>
<feature type="domain" description="Ice-binding protein C-terminal" evidence="2">
    <location>
        <begin position="378"/>
        <end position="401"/>
    </location>
</feature>
<gene>
    <name evidence="3" type="ORF">EYS42_12300</name>
</gene>
<dbReference type="InterPro" id="IPR013424">
    <property type="entry name" value="Ice-binding_C"/>
</dbReference>
<dbReference type="AlphaFoldDB" id="A0A4Q9H030"/>